<dbReference type="InterPro" id="IPR007165">
    <property type="entry name" value="Phage_holin_4_2"/>
</dbReference>
<organism evidence="2 3">
    <name type="scientific">Anoxybacteroides amylolyticum</name>
    <dbReference type="NCBI Taxonomy" id="294699"/>
    <lineage>
        <taxon>Bacteria</taxon>
        <taxon>Bacillati</taxon>
        <taxon>Bacillota</taxon>
        <taxon>Bacilli</taxon>
        <taxon>Bacillales</taxon>
        <taxon>Anoxybacillaceae</taxon>
        <taxon>Anoxybacteroides</taxon>
    </lineage>
</organism>
<dbReference type="EMBL" id="CP015438">
    <property type="protein sequence ID" value="ANB60679.1"/>
    <property type="molecule type" value="Genomic_DNA"/>
</dbReference>
<reference evidence="2 3" key="1">
    <citation type="journal article" date="2006" name="Syst. Appl. Microbiol.">
        <title>Anoxybacillus amylolyticus sp. nov., a thermophilic amylase producing bacterium isolated from Mount Rittmann (Antarctica).</title>
        <authorList>
            <person name="Poli A."/>
            <person name="Esposito E."/>
            <person name="Lama L."/>
            <person name="Orlando P."/>
            <person name="Nicolaus G."/>
            <person name="de Appolonia F."/>
            <person name="Gambacorta A."/>
            <person name="Nicolaus B."/>
        </authorList>
    </citation>
    <scope>NUCLEOTIDE SEQUENCE [LARGE SCALE GENOMIC DNA]</scope>
    <source>
        <strain evidence="2 3">DSM 15939</strain>
    </source>
</reference>
<proteinExistence type="predicted"/>
<feature type="transmembrane region" description="Helical" evidence="1">
    <location>
        <begin position="89"/>
        <end position="110"/>
    </location>
</feature>
<name>A0A160F315_9BACL</name>
<dbReference type="RefSeq" id="WP_084256167.1">
    <property type="nucleotide sequence ID" value="NZ_CP015438.1"/>
</dbReference>
<evidence type="ECO:0000313" key="2">
    <source>
        <dbReference type="EMBL" id="ANB60679.1"/>
    </source>
</evidence>
<dbReference type="KEGG" id="aamy:GFC30_554"/>
<evidence type="ECO:0008006" key="4">
    <source>
        <dbReference type="Google" id="ProtNLM"/>
    </source>
</evidence>
<keyword evidence="1" id="KW-0812">Transmembrane</keyword>
<dbReference type="PANTHER" id="PTHR37309:SF1">
    <property type="entry name" value="SLR0284 PROTEIN"/>
    <property type="match status" value="1"/>
</dbReference>
<sequence length="114" mass="12298">MRWIAHIIVNAVLLLALAGYFQSIHLSGIGAALVASFLLSVLNIVVKPVLILLTLPVTVLTFGLFLFVINAITLWLTSWLMGDLFTIDGFGAALFASLAISLFHMVIDAISNND</sequence>
<keyword evidence="1" id="KW-0472">Membrane</keyword>
<evidence type="ECO:0000313" key="3">
    <source>
        <dbReference type="Proteomes" id="UP000076865"/>
    </source>
</evidence>
<protein>
    <recommendedName>
        <fullName evidence="4">Phage holin family protein</fullName>
    </recommendedName>
</protein>
<gene>
    <name evidence="2" type="ORF">GFC30_554</name>
</gene>
<keyword evidence="3" id="KW-1185">Reference proteome</keyword>
<accession>A0A160F315</accession>
<dbReference type="PANTHER" id="PTHR37309">
    <property type="entry name" value="SLR0284 PROTEIN"/>
    <property type="match status" value="1"/>
</dbReference>
<keyword evidence="1" id="KW-1133">Transmembrane helix</keyword>
<dbReference type="PATRIC" id="fig|294699.3.peg.549"/>
<dbReference type="Pfam" id="PF04020">
    <property type="entry name" value="Phage_holin_4_2"/>
    <property type="match status" value="1"/>
</dbReference>
<dbReference type="AlphaFoldDB" id="A0A160F315"/>
<dbReference type="Proteomes" id="UP000076865">
    <property type="component" value="Chromosome"/>
</dbReference>
<evidence type="ECO:0000256" key="1">
    <source>
        <dbReference type="SAM" id="Phobius"/>
    </source>
</evidence>
<feature type="transmembrane region" description="Helical" evidence="1">
    <location>
        <begin position="53"/>
        <end position="77"/>
    </location>
</feature>
<feature type="transmembrane region" description="Helical" evidence="1">
    <location>
        <begin position="28"/>
        <end position="46"/>
    </location>
</feature>